<dbReference type="GO" id="GO:1990961">
    <property type="term" value="P:xenobiotic detoxification by transmembrane export across the plasma membrane"/>
    <property type="evidence" value="ECO:0007669"/>
    <property type="project" value="TreeGrafter"/>
</dbReference>
<evidence type="ECO:0000256" key="5">
    <source>
        <dbReference type="SAM" id="MobiDB-lite"/>
    </source>
</evidence>
<dbReference type="Gene3D" id="1.20.1250.20">
    <property type="entry name" value="MFS general substrate transporter like domains"/>
    <property type="match status" value="1"/>
</dbReference>
<dbReference type="EMBL" id="KV875099">
    <property type="protein sequence ID" value="OIW27602.1"/>
    <property type="molecule type" value="Genomic_DNA"/>
</dbReference>
<dbReference type="GO" id="GO:0015244">
    <property type="term" value="F:fluconazole transmembrane transporter activity"/>
    <property type="evidence" value="ECO:0007669"/>
    <property type="project" value="TreeGrafter"/>
</dbReference>
<dbReference type="OrthoDB" id="3357846at2759"/>
<feature type="transmembrane region" description="Helical" evidence="6">
    <location>
        <begin position="409"/>
        <end position="428"/>
    </location>
</feature>
<evidence type="ECO:0000313" key="9">
    <source>
        <dbReference type="Proteomes" id="UP000182658"/>
    </source>
</evidence>
<dbReference type="STRING" id="1408157.A0A1J7JIZ4"/>
<evidence type="ECO:0000259" key="7">
    <source>
        <dbReference type="PROSITE" id="PS50850"/>
    </source>
</evidence>
<dbReference type="Proteomes" id="UP000182658">
    <property type="component" value="Unassembled WGS sequence"/>
</dbReference>
<feature type="transmembrane region" description="Helical" evidence="6">
    <location>
        <begin position="167"/>
        <end position="190"/>
    </location>
</feature>
<feature type="compositionally biased region" description="Polar residues" evidence="5">
    <location>
        <begin position="79"/>
        <end position="102"/>
    </location>
</feature>
<feature type="transmembrane region" description="Helical" evidence="6">
    <location>
        <begin position="370"/>
        <end position="389"/>
    </location>
</feature>
<feature type="transmembrane region" description="Helical" evidence="6">
    <location>
        <begin position="259"/>
        <end position="280"/>
    </location>
</feature>
<name>A0A1J7JIZ4_9PEZI</name>
<proteinExistence type="predicted"/>
<organism evidence="8 9">
    <name type="scientific">Coniochaeta ligniaria NRRL 30616</name>
    <dbReference type="NCBI Taxonomy" id="1408157"/>
    <lineage>
        <taxon>Eukaryota</taxon>
        <taxon>Fungi</taxon>
        <taxon>Dikarya</taxon>
        <taxon>Ascomycota</taxon>
        <taxon>Pezizomycotina</taxon>
        <taxon>Sordariomycetes</taxon>
        <taxon>Sordariomycetidae</taxon>
        <taxon>Coniochaetales</taxon>
        <taxon>Coniochaetaceae</taxon>
        <taxon>Coniochaeta</taxon>
    </lineage>
</organism>
<feature type="region of interest" description="Disordered" evidence="5">
    <location>
        <begin position="77"/>
        <end position="102"/>
    </location>
</feature>
<dbReference type="GO" id="GO:0005886">
    <property type="term" value="C:plasma membrane"/>
    <property type="evidence" value="ECO:0007669"/>
    <property type="project" value="TreeGrafter"/>
</dbReference>
<evidence type="ECO:0000256" key="1">
    <source>
        <dbReference type="ARBA" id="ARBA00004141"/>
    </source>
</evidence>
<reference evidence="8 9" key="1">
    <citation type="submission" date="2016-10" db="EMBL/GenBank/DDBJ databases">
        <title>Draft genome sequence of Coniochaeta ligniaria NRRL30616, a lignocellulolytic fungus for bioabatement of inhibitors in plant biomass hydrolysates.</title>
        <authorList>
            <consortium name="DOE Joint Genome Institute"/>
            <person name="Jimenez D.J."/>
            <person name="Hector R.E."/>
            <person name="Riley R."/>
            <person name="Sun H."/>
            <person name="Grigoriev I.V."/>
            <person name="Van Elsas J.D."/>
            <person name="Nichols N.N."/>
        </authorList>
    </citation>
    <scope>NUCLEOTIDE SEQUENCE [LARGE SCALE GENOMIC DNA]</scope>
    <source>
        <strain evidence="8 9">NRRL 30616</strain>
    </source>
</reference>
<evidence type="ECO:0000313" key="8">
    <source>
        <dbReference type="EMBL" id="OIW27602.1"/>
    </source>
</evidence>
<sequence>MTWSESLLEIVRDAPLGQLLRFFTHNRVLQYPEENPDFKLPEAWNQLSLDLEKACLGTSHIGSGEPSTIDNLQGEKATINGTGTTTPDIESSSSDEQGTTRCTKNITKDGTILVDWYSDSDPANPHNWSPRRRLFVGSLISIYTGVVYVSSSIYTPSVEGVMEEFHVSSLTAALGLAMYVLGYGIGPLLFSPLGEIARIGRNPVYFVTILLFVVFSIPTPFVNTFAGLIILRFLQGFFGSPCLAAGGATLGDLYGLEQFPFAMVAWVSAMSCGPALGPLLSTYAVSAKGWRWSLLEIIWMSAPLLLLYFVLMPETSGPSILLQRARRLRKATGNQRLKSQSEIDQAHLTVSNIAVDALIKPLEITIKDPAILFVQVYAAIVYGIYYSYFEVFPMVYPAAYGMGMHSVSLVFICIGVGSMLAAVGYWAYLYFVLMPQIKKSGLRSQEQTLLAGLPICFGPTIGLFTFAWTARSSIHWIVPTLGVTLYAGSVFTILQCIFLYVPFSYPRYAASLFAANDFFRSALACGSILFAHPLYHNLGFAKGTSLLGGLSVIGILGMWWLYFYGAKLRAMSKFAG</sequence>
<evidence type="ECO:0000256" key="6">
    <source>
        <dbReference type="SAM" id="Phobius"/>
    </source>
</evidence>
<evidence type="ECO:0000256" key="4">
    <source>
        <dbReference type="ARBA" id="ARBA00023136"/>
    </source>
</evidence>
<keyword evidence="3 6" id="KW-1133">Transmembrane helix</keyword>
<feature type="transmembrane region" description="Helical" evidence="6">
    <location>
        <begin position="513"/>
        <end position="534"/>
    </location>
</feature>
<dbReference type="InterPro" id="IPR036259">
    <property type="entry name" value="MFS_trans_sf"/>
</dbReference>
<accession>A0A1J7JIZ4</accession>
<dbReference type="InterPro" id="IPR011701">
    <property type="entry name" value="MFS"/>
</dbReference>
<protein>
    <submittedName>
        <fullName evidence="8">MFS general substrate transporter</fullName>
    </submittedName>
</protein>
<dbReference type="InParanoid" id="A0A1J7JIZ4"/>
<feature type="transmembrane region" description="Helical" evidence="6">
    <location>
        <begin position="202"/>
        <end position="219"/>
    </location>
</feature>
<dbReference type="CDD" id="cd17323">
    <property type="entry name" value="MFS_Tpo1_MDR_like"/>
    <property type="match status" value="1"/>
</dbReference>
<feature type="domain" description="Major facilitator superfamily (MFS) profile" evidence="7">
    <location>
        <begin position="130"/>
        <end position="576"/>
    </location>
</feature>
<feature type="transmembrane region" description="Helical" evidence="6">
    <location>
        <begin position="134"/>
        <end position="155"/>
    </location>
</feature>
<dbReference type="Pfam" id="PF07690">
    <property type="entry name" value="MFS_1"/>
    <property type="match status" value="1"/>
</dbReference>
<gene>
    <name evidence="8" type="ORF">CONLIGDRAFT_599863</name>
</gene>
<keyword evidence="4 6" id="KW-0472">Membrane</keyword>
<comment type="subcellular location">
    <subcellularLocation>
        <location evidence="1">Membrane</location>
        <topology evidence="1">Multi-pass membrane protein</topology>
    </subcellularLocation>
</comment>
<dbReference type="SUPFAM" id="SSF103473">
    <property type="entry name" value="MFS general substrate transporter"/>
    <property type="match status" value="1"/>
</dbReference>
<evidence type="ECO:0000256" key="2">
    <source>
        <dbReference type="ARBA" id="ARBA00022692"/>
    </source>
</evidence>
<dbReference type="InterPro" id="IPR020846">
    <property type="entry name" value="MFS_dom"/>
</dbReference>
<keyword evidence="9" id="KW-1185">Reference proteome</keyword>
<feature type="transmembrane region" description="Helical" evidence="6">
    <location>
        <begin position="546"/>
        <end position="564"/>
    </location>
</feature>
<feature type="transmembrane region" description="Helical" evidence="6">
    <location>
        <begin position="476"/>
        <end position="501"/>
    </location>
</feature>
<dbReference type="AlphaFoldDB" id="A0A1J7JIZ4"/>
<dbReference type="PANTHER" id="PTHR23502">
    <property type="entry name" value="MAJOR FACILITATOR SUPERFAMILY"/>
    <property type="match status" value="1"/>
</dbReference>
<dbReference type="PANTHER" id="PTHR23502:SF23">
    <property type="entry name" value="FLUCONAZOLE RESISTANCE PROTEIN 1"/>
    <property type="match status" value="1"/>
</dbReference>
<evidence type="ECO:0000256" key="3">
    <source>
        <dbReference type="ARBA" id="ARBA00022989"/>
    </source>
</evidence>
<dbReference type="FunCoup" id="A0A1J7JIZ4">
    <property type="interactions" value="15"/>
</dbReference>
<dbReference type="PROSITE" id="PS50850">
    <property type="entry name" value="MFS"/>
    <property type="match status" value="1"/>
</dbReference>
<keyword evidence="2 6" id="KW-0812">Transmembrane</keyword>
<feature type="transmembrane region" description="Helical" evidence="6">
    <location>
        <begin position="449"/>
        <end position="470"/>
    </location>
</feature>
<feature type="transmembrane region" description="Helical" evidence="6">
    <location>
        <begin position="292"/>
        <end position="311"/>
    </location>
</feature>